<organism evidence="2 3">
    <name type="scientific">Nitrobacter hamburgensis (strain DSM 10229 / NCIMB 13809 / X14)</name>
    <dbReference type="NCBI Taxonomy" id="323097"/>
    <lineage>
        <taxon>Bacteria</taxon>
        <taxon>Pseudomonadati</taxon>
        <taxon>Pseudomonadota</taxon>
        <taxon>Alphaproteobacteria</taxon>
        <taxon>Hyphomicrobiales</taxon>
        <taxon>Nitrobacteraceae</taxon>
        <taxon>Nitrobacter</taxon>
    </lineage>
</organism>
<dbReference type="SUPFAM" id="SSF53335">
    <property type="entry name" value="S-adenosyl-L-methionine-dependent methyltransferases"/>
    <property type="match status" value="1"/>
</dbReference>
<feature type="domain" description="Methyltransferase FkbM" evidence="1">
    <location>
        <begin position="128"/>
        <end position="279"/>
    </location>
</feature>
<accession>Q1QKT5</accession>
<dbReference type="GO" id="GO:0032259">
    <property type="term" value="P:methylation"/>
    <property type="evidence" value="ECO:0007669"/>
    <property type="project" value="UniProtKB-KW"/>
</dbReference>
<protein>
    <submittedName>
        <fullName evidence="2">Methyltransferase FkbM</fullName>
    </submittedName>
</protein>
<dbReference type="Proteomes" id="UP000001953">
    <property type="component" value="Chromosome"/>
</dbReference>
<keyword evidence="3" id="KW-1185">Reference proteome</keyword>
<dbReference type="InterPro" id="IPR029063">
    <property type="entry name" value="SAM-dependent_MTases_sf"/>
</dbReference>
<proteinExistence type="predicted"/>
<dbReference type="Pfam" id="PF05050">
    <property type="entry name" value="Methyltransf_21"/>
    <property type="match status" value="1"/>
</dbReference>
<sequence length="348" mass="39149">MAYNMLKYIAKRALRPITRRLAFRTEAKVQQGIKLLSEEMNRRFAEIQRQNDRLRIELYFSQLSSGRTFSPTKAVELKVPNSSIEMVLCGPAEDRSIIGAIEYQQGYYEPHVIAALSRLIPETASCIDIGANIGAISLQLSKVAARGHVYSFEPASASFGYLTHNITANGINNITAYNLGASDKSQDLVLNYISDLSGCSFVLGTTNALPEELSTAKQETIHCIAIDDWVRRHNIPPIDFIKLDAEGMEQSALRGASDLLMRDKPDLAIEFNPHTSDDFGHGTSEELFETLNRYWDQIYLTPRDVSELPILIRDYNHLMEMVKLGPGWEDLFCTTDDRQRARCNVSAH</sequence>
<dbReference type="NCBIfam" id="TIGR01444">
    <property type="entry name" value="fkbM_fam"/>
    <property type="match status" value="1"/>
</dbReference>
<dbReference type="InterPro" id="IPR052514">
    <property type="entry name" value="SAM-dependent_MTase"/>
</dbReference>
<gene>
    <name evidence="2" type="ordered locus">Nham_2370</name>
</gene>
<dbReference type="EMBL" id="CP000319">
    <property type="protein sequence ID" value="ABE63162.1"/>
    <property type="molecule type" value="Genomic_DNA"/>
</dbReference>
<dbReference type="PANTHER" id="PTHR34203">
    <property type="entry name" value="METHYLTRANSFERASE, FKBM FAMILY PROTEIN"/>
    <property type="match status" value="1"/>
</dbReference>
<keyword evidence="2" id="KW-0489">Methyltransferase</keyword>
<dbReference type="GO" id="GO:0008168">
    <property type="term" value="F:methyltransferase activity"/>
    <property type="evidence" value="ECO:0007669"/>
    <property type="project" value="UniProtKB-KW"/>
</dbReference>
<dbReference type="OrthoDB" id="7272699at2"/>
<evidence type="ECO:0000313" key="3">
    <source>
        <dbReference type="Proteomes" id="UP000001953"/>
    </source>
</evidence>
<dbReference type="eggNOG" id="COG2242">
    <property type="taxonomic scope" value="Bacteria"/>
</dbReference>
<dbReference type="STRING" id="323097.Nham_2370"/>
<dbReference type="Gene3D" id="3.40.50.150">
    <property type="entry name" value="Vaccinia Virus protein VP39"/>
    <property type="match status" value="1"/>
</dbReference>
<dbReference type="PANTHER" id="PTHR34203:SF15">
    <property type="entry name" value="SLL1173 PROTEIN"/>
    <property type="match status" value="1"/>
</dbReference>
<dbReference type="KEGG" id="nha:Nham_2370"/>
<reference evidence="2 3" key="1">
    <citation type="submission" date="2006-03" db="EMBL/GenBank/DDBJ databases">
        <title>Complete sequence of chromosome of Nitrobacter hamburgensis X14.</title>
        <authorList>
            <consortium name="US DOE Joint Genome Institute"/>
            <person name="Copeland A."/>
            <person name="Lucas S."/>
            <person name="Lapidus A."/>
            <person name="Barry K."/>
            <person name="Detter J.C."/>
            <person name="Glavina del Rio T."/>
            <person name="Hammon N."/>
            <person name="Israni S."/>
            <person name="Dalin E."/>
            <person name="Tice H."/>
            <person name="Pitluck S."/>
            <person name="Chain P."/>
            <person name="Malfatti S."/>
            <person name="Shin M."/>
            <person name="Vergez L."/>
            <person name="Schmutz J."/>
            <person name="Larimer F."/>
            <person name="Land M."/>
            <person name="Hauser L."/>
            <person name="Kyrpides N."/>
            <person name="Ivanova N."/>
            <person name="Ward B."/>
            <person name="Arp D."/>
            <person name="Klotz M."/>
            <person name="Stein L."/>
            <person name="O'Mullan G."/>
            <person name="Starkenburg S."/>
            <person name="Sayavedra L."/>
            <person name="Poret-Peterson A.T."/>
            <person name="Gentry M.E."/>
            <person name="Bruce D."/>
            <person name="Richardson P."/>
        </authorList>
    </citation>
    <scope>NUCLEOTIDE SEQUENCE [LARGE SCALE GENOMIC DNA]</scope>
    <source>
        <strain evidence="3">DSM 10229 / NCIMB 13809 / X14</strain>
    </source>
</reference>
<dbReference type="HOGENOM" id="CLU_796532_0_0_5"/>
<name>Q1QKT5_NITHX</name>
<dbReference type="InterPro" id="IPR006342">
    <property type="entry name" value="FkbM_mtfrase"/>
</dbReference>
<evidence type="ECO:0000259" key="1">
    <source>
        <dbReference type="Pfam" id="PF05050"/>
    </source>
</evidence>
<dbReference type="AlphaFoldDB" id="Q1QKT5"/>
<evidence type="ECO:0000313" key="2">
    <source>
        <dbReference type="EMBL" id="ABE63162.1"/>
    </source>
</evidence>
<keyword evidence="2" id="KW-0808">Transferase</keyword>